<proteinExistence type="predicted"/>
<evidence type="ECO:0000313" key="1">
    <source>
        <dbReference type="EMBL" id="KAF9884194.1"/>
    </source>
</evidence>
<keyword evidence="2" id="KW-1185">Reference proteome</keyword>
<comment type="caution">
    <text evidence="1">The sequence shown here is derived from an EMBL/GenBank/DDBJ whole genome shotgun (WGS) entry which is preliminary data.</text>
</comment>
<evidence type="ECO:0000313" key="2">
    <source>
        <dbReference type="Proteomes" id="UP001194746"/>
    </source>
</evidence>
<reference evidence="1" key="1">
    <citation type="journal article" date="2019" name="Beilstein J. Org. Chem.">
        <title>Nanangenines: drimane sesquiterpenoids as the dominant metabolite cohort of a novel Australian fungus, Aspergillus nanangensis.</title>
        <authorList>
            <person name="Lacey H.J."/>
            <person name="Gilchrist C.L.M."/>
            <person name="Crombie A."/>
            <person name="Kalaitzis J.A."/>
            <person name="Vuong D."/>
            <person name="Rutledge P.J."/>
            <person name="Turner P."/>
            <person name="Pitt J.I."/>
            <person name="Lacey E."/>
            <person name="Chooi Y.H."/>
            <person name="Piggott A.M."/>
        </authorList>
    </citation>
    <scope>NUCLEOTIDE SEQUENCE</scope>
    <source>
        <strain evidence="1">MST-FP2251</strain>
    </source>
</reference>
<accession>A0AAD4CCZ6</accession>
<dbReference type="Proteomes" id="UP001194746">
    <property type="component" value="Unassembled WGS sequence"/>
</dbReference>
<organism evidence="1 2">
    <name type="scientific">Aspergillus nanangensis</name>
    <dbReference type="NCBI Taxonomy" id="2582783"/>
    <lineage>
        <taxon>Eukaryota</taxon>
        <taxon>Fungi</taxon>
        <taxon>Dikarya</taxon>
        <taxon>Ascomycota</taxon>
        <taxon>Pezizomycotina</taxon>
        <taxon>Eurotiomycetes</taxon>
        <taxon>Eurotiomycetidae</taxon>
        <taxon>Eurotiales</taxon>
        <taxon>Aspergillaceae</taxon>
        <taxon>Aspergillus</taxon>
        <taxon>Aspergillus subgen. Circumdati</taxon>
    </lineage>
</organism>
<gene>
    <name evidence="1" type="ORF">FE257_002185</name>
</gene>
<dbReference type="EMBL" id="VCAU01000130">
    <property type="protein sequence ID" value="KAF9884194.1"/>
    <property type="molecule type" value="Genomic_DNA"/>
</dbReference>
<dbReference type="AlphaFoldDB" id="A0AAD4CCZ6"/>
<reference evidence="1" key="2">
    <citation type="submission" date="2020-02" db="EMBL/GenBank/DDBJ databases">
        <authorList>
            <person name="Gilchrist C.L.M."/>
            <person name="Chooi Y.-H."/>
        </authorList>
    </citation>
    <scope>NUCLEOTIDE SEQUENCE</scope>
    <source>
        <strain evidence="1">MST-FP2251</strain>
    </source>
</reference>
<sequence>MYQWRQARQASRHERECPENTKPLALEFGIYHDEDSKQSENSTLPINISRCNGSHQKTMYIPDTKSPKVKTTMPIRSSRSYNCSTSWEWFIKVWPRGPGIRGYMVLGAEAAGELVGADVPSWPYCWPRKQRSVRTDRS</sequence>
<name>A0AAD4CCZ6_ASPNN</name>
<protein>
    <submittedName>
        <fullName evidence="1">Uncharacterized protein</fullName>
    </submittedName>
</protein>